<evidence type="ECO:0000256" key="6">
    <source>
        <dbReference type="SAM" id="MobiDB-lite"/>
    </source>
</evidence>
<feature type="chain" id="PRO_5016063929" description="High-affinity zinc uptake system protein ZnuA" evidence="7">
    <location>
        <begin position="26"/>
        <end position="317"/>
    </location>
</feature>
<organism evidence="8 9">
    <name type="scientific">Marinobacter vulgaris</name>
    <dbReference type="NCBI Taxonomy" id="1928331"/>
    <lineage>
        <taxon>Bacteria</taxon>
        <taxon>Pseudomonadati</taxon>
        <taxon>Pseudomonadota</taxon>
        <taxon>Gammaproteobacteria</taxon>
        <taxon>Pseudomonadales</taxon>
        <taxon>Marinobacteraceae</taxon>
        <taxon>Marinobacter</taxon>
    </lineage>
</organism>
<dbReference type="GO" id="GO:0006829">
    <property type="term" value="P:zinc ion transport"/>
    <property type="evidence" value="ECO:0007669"/>
    <property type="project" value="UniProtKB-KW"/>
</dbReference>
<evidence type="ECO:0000256" key="5">
    <source>
        <dbReference type="ARBA" id="ARBA00022906"/>
    </source>
</evidence>
<keyword evidence="5" id="KW-0406">Ion transport</keyword>
<comment type="similarity">
    <text evidence="1">Belongs to the bacterial solute-binding protein 9 family.</text>
</comment>
<keyword evidence="9" id="KW-1185">Reference proteome</keyword>
<reference evidence="9" key="1">
    <citation type="submission" date="2018-05" db="EMBL/GenBank/DDBJ databases">
        <authorList>
            <person name="Lu D."/>
        </authorList>
    </citation>
    <scope>NUCLEOTIDE SEQUENCE [LARGE SCALE GENOMIC DNA]</scope>
    <source>
        <strain evidence="9">F01</strain>
    </source>
</reference>
<feature type="region of interest" description="Disordered" evidence="6">
    <location>
        <begin position="115"/>
        <end position="147"/>
    </location>
</feature>
<dbReference type="PANTHER" id="PTHR42953">
    <property type="entry name" value="HIGH-AFFINITY ZINC UPTAKE SYSTEM PROTEIN ZNUA-RELATED"/>
    <property type="match status" value="1"/>
</dbReference>
<accession>A0A2V3ZMQ9</accession>
<keyword evidence="5" id="KW-0862">Zinc</keyword>
<name>A0A2V3ZMQ9_9GAMM</name>
<keyword evidence="3" id="KW-0813">Transport</keyword>
<dbReference type="SUPFAM" id="SSF53807">
    <property type="entry name" value="Helical backbone' metal receptor"/>
    <property type="match status" value="1"/>
</dbReference>
<dbReference type="Gene3D" id="3.40.50.1980">
    <property type="entry name" value="Nitrogenase molybdenum iron protein domain"/>
    <property type="match status" value="2"/>
</dbReference>
<feature type="compositionally biased region" description="Basic and acidic residues" evidence="6">
    <location>
        <begin position="118"/>
        <end position="147"/>
    </location>
</feature>
<dbReference type="PANTHER" id="PTHR42953:SF3">
    <property type="entry name" value="HIGH-AFFINITY ZINC UPTAKE SYSTEM PROTEIN ZNUA"/>
    <property type="match status" value="1"/>
</dbReference>
<evidence type="ECO:0000313" key="8">
    <source>
        <dbReference type="EMBL" id="PXX90954.1"/>
    </source>
</evidence>
<dbReference type="InterPro" id="IPR006127">
    <property type="entry name" value="ZnuA-like"/>
</dbReference>
<feature type="signal peptide" evidence="7">
    <location>
        <begin position="1"/>
        <end position="25"/>
    </location>
</feature>
<evidence type="ECO:0000256" key="3">
    <source>
        <dbReference type="ARBA" id="ARBA00022448"/>
    </source>
</evidence>
<evidence type="ECO:0000256" key="4">
    <source>
        <dbReference type="ARBA" id="ARBA00022729"/>
    </source>
</evidence>
<dbReference type="OrthoDB" id="7346865at2"/>
<sequence length="317" mass="34946">MIARRFAAATALGIATFLGSAGTLAATEIVVSLKPIELLVKAVATDEVEVTTLVQPGASPHSYSMKPSQRRALESAEAIFWVGPELETFLMRLLGGNEFRDRTYSLMHGEDVPEIATTDDHHGHDDHGHDEGKKTGHDGHDHGDGEDPHIWLDPALALGMAKDIYGVLSQLEGADVEALDANLERFERELSAAETAITARLEPVADIDLFTYHNAFTRFVEHYGLHLEGILTLNPELSPGARHIAEVQQKLRKANQPCLLTEPQFNRQWWRSITEGLDITFSTWDPLATDIEADRDGYISFQHGLADAVLKCLPEKA</sequence>
<dbReference type="InterPro" id="IPR050492">
    <property type="entry name" value="Bact_metal-bind_prot9"/>
</dbReference>
<gene>
    <name evidence="8" type="ORF">DIT71_10605</name>
</gene>
<reference evidence="8 9" key="2">
    <citation type="submission" date="2018-06" db="EMBL/GenBank/DDBJ databases">
        <title>Marinobactersediminissp. nov, a moderately halophilic bacterium isolated from marine solar saltern.</title>
        <authorList>
            <person name="Zhang Y."/>
        </authorList>
    </citation>
    <scope>NUCLEOTIDE SEQUENCE [LARGE SCALE GENOMIC DNA]</scope>
    <source>
        <strain evidence="8 9">F01</strain>
    </source>
</reference>
<protein>
    <recommendedName>
        <fullName evidence="2">High-affinity zinc uptake system protein ZnuA</fullName>
    </recommendedName>
</protein>
<keyword evidence="4 7" id="KW-0732">Signal</keyword>
<evidence type="ECO:0000256" key="2">
    <source>
        <dbReference type="ARBA" id="ARBA00015915"/>
    </source>
</evidence>
<comment type="caution">
    <text evidence="8">The sequence shown here is derived from an EMBL/GenBank/DDBJ whole genome shotgun (WGS) entry which is preliminary data.</text>
</comment>
<dbReference type="Proteomes" id="UP000253987">
    <property type="component" value="Unassembled WGS sequence"/>
</dbReference>
<evidence type="ECO:0000256" key="1">
    <source>
        <dbReference type="ARBA" id="ARBA00011028"/>
    </source>
</evidence>
<evidence type="ECO:0000256" key="7">
    <source>
        <dbReference type="SAM" id="SignalP"/>
    </source>
</evidence>
<dbReference type="Pfam" id="PF01297">
    <property type="entry name" value="ZnuA"/>
    <property type="match status" value="1"/>
</dbReference>
<dbReference type="GO" id="GO:0046872">
    <property type="term" value="F:metal ion binding"/>
    <property type="evidence" value="ECO:0007669"/>
    <property type="project" value="InterPro"/>
</dbReference>
<evidence type="ECO:0000313" key="9">
    <source>
        <dbReference type="Proteomes" id="UP000253987"/>
    </source>
</evidence>
<dbReference type="EMBL" id="QFWX01000004">
    <property type="protein sequence ID" value="PXX90954.1"/>
    <property type="molecule type" value="Genomic_DNA"/>
</dbReference>
<proteinExistence type="inferred from homology"/>
<keyword evidence="5" id="KW-0864">Zinc transport</keyword>
<dbReference type="AlphaFoldDB" id="A0A2V3ZMQ9"/>
<dbReference type="RefSeq" id="WP_114613176.1">
    <property type="nucleotide sequence ID" value="NZ_QFWX01000004.1"/>
</dbReference>